<dbReference type="PROSITE" id="PS51846">
    <property type="entry name" value="CNNM"/>
    <property type="match status" value="1"/>
</dbReference>
<organism evidence="10">
    <name type="scientific">freshwater metagenome</name>
    <dbReference type="NCBI Taxonomy" id="449393"/>
    <lineage>
        <taxon>unclassified sequences</taxon>
        <taxon>metagenomes</taxon>
        <taxon>ecological metagenomes</taxon>
    </lineage>
</organism>
<evidence type="ECO:0000256" key="2">
    <source>
        <dbReference type="ARBA" id="ARBA00022475"/>
    </source>
</evidence>
<dbReference type="SUPFAM" id="SSF54631">
    <property type="entry name" value="CBS-domain pair"/>
    <property type="match status" value="1"/>
</dbReference>
<evidence type="ECO:0000259" key="8">
    <source>
        <dbReference type="PROSITE" id="PS51371"/>
    </source>
</evidence>
<evidence type="ECO:0000313" key="10">
    <source>
        <dbReference type="EMBL" id="CAB4571139.1"/>
    </source>
</evidence>
<feature type="transmembrane region" description="Helical" evidence="7">
    <location>
        <begin position="99"/>
        <end position="123"/>
    </location>
</feature>
<evidence type="ECO:0000256" key="4">
    <source>
        <dbReference type="ARBA" id="ARBA00022737"/>
    </source>
</evidence>
<dbReference type="AlphaFoldDB" id="A0A6J6E791"/>
<dbReference type="EMBL" id="CAEZTD010000128">
    <property type="protein sequence ID" value="CAB4571139.1"/>
    <property type="molecule type" value="Genomic_DNA"/>
</dbReference>
<dbReference type="PANTHER" id="PTHR43099">
    <property type="entry name" value="UPF0053 PROTEIN YRKA"/>
    <property type="match status" value="1"/>
</dbReference>
<feature type="transmembrane region" description="Helical" evidence="7">
    <location>
        <begin position="135"/>
        <end position="157"/>
    </location>
</feature>
<reference evidence="10" key="1">
    <citation type="submission" date="2020-05" db="EMBL/GenBank/DDBJ databases">
        <authorList>
            <person name="Chiriac C."/>
            <person name="Salcher M."/>
            <person name="Ghai R."/>
            <person name="Kavagutti S V."/>
        </authorList>
    </citation>
    <scope>NUCLEOTIDE SEQUENCE</scope>
</reference>
<keyword evidence="4" id="KW-0677">Repeat</keyword>
<dbReference type="InterPro" id="IPR000644">
    <property type="entry name" value="CBS_dom"/>
</dbReference>
<dbReference type="PROSITE" id="PS51371">
    <property type="entry name" value="CBS"/>
    <property type="match status" value="1"/>
</dbReference>
<dbReference type="GO" id="GO:0005886">
    <property type="term" value="C:plasma membrane"/>
    <property type="evidence" value="ECO:0007669"/>
    <property type="project" value="UniProtKB-SubCell"/>
</dbReference>
<keyword evidence="6 7" id="KW-0472">Membrane</keyword>
<evidence type="ECO:0000259" key="9">
    <source>
        <dbReference type="PROSITE" id="PS51846"/>
    </source>
</evidence>
<dbReference type="InterPro" id="IPR051676">
    <property type="entry name" value="UPF0053_domain"/>
</dbReference>
<evidence type="ECO:0000256" key="1">
    <source>
        <dbReference type="ARBA" id="ARBA00004651"/>
    </source>
</evidence>
<name>A0A6J6E791_9ZZZZ</name>
<comment type="subcellular location">
    <subcellularLocation>
        <location evidence="1">Cell membrane</location>
        <topology evidence="1">Multi-pass membrane protein</topology>
    </subcellularLocation>
</comment>
<dbReference type="PANTHER" id="PTHR43099:SF5">
    <property type="entry name" value="HLYC_CORC FAMILY TRANSPORTER"/>
    <property type="match status" value="1"/>
</dbReference>
<keyword evidence="2" id="KW-1003">Cell membrane</keyword>
<dbReference type="CDD" id="cd04590">
    <property type="entry name" value="CBS_pair_CorC_HlyC_assoc"/>
    <property type="match status" value="1"/>
</dbReference>
<feature type="domain" description="CBS" evidence="8">
    <location>
        <begin position="220"/>
        <end position="278"/>
    </location>
</feature>
<accession>A0A6J6E791</accession>
<feature type="transmembrane region" description="Helical" evidence="7">
    <location>
        <begin position="6"/>
        <end position="30"/>
    </location>
</feature>
<dbReference type="Pfam" id="PF00571">
    <property type="entry name" value="CBS"/>
    <property type="match status" value="2"/>
</dbReference>
<protein>
    <submittedName>
        <fullName evidence="10">Unannotated protein</fullName>
    </submittedName>
</protein>
<proteinExistence type="predicted"/>
<evidence type="ECO:0000256" key="5">
    <source>
        <dbReference type="ARBA" id="ARBA00022989"/>
    </source>
</evidence>
<evidence type="ECO:0000256" key="7">
    <source>
        <dbReference type="SAM" id="Phobius"/>
    </source>
</evidence>
<dbReference type="Gene3D" id="3.10.580.10">
    <property type="entry name" value="CBS-domain"/>
    <property type="match status" value="1"/>
</dbReference>
<evidence type="ECO:0000256" key="6">
    <source>
        <dbReference type="ARBA" id="ARBA00023136"/>
    </source>
</evidence>
<gene>
    <name evidence="10" type="ORF">UFOPK1591_01305</name>
</gene>
<keyword evidence="3 7" id="KW-0812">Transmembrane</keyword>
<feature type="domain" description="CNNM transmembrane" evidence="9">
    <location>
        <begin position="1"/>
        <end position="202"/>
    </location>
</feature>
<dbReference type="Pfam" id="PF01595">
    <property type="entry name" value="CNNM"/>
    <property type="match status" value="1"/>
</dbReference>
<dbReference type="InterPro" id="IPR002550">
    <property type="entry name" value="CNNM"/>
</dbReference>
<keyword evidence="5 7" id="KW-1133">Transmembrane helix</keyword>
<dbReference type="SMART" id="SM00116">
    <property type="entry name" value="CBS"/>
    <property type="match status" value="2"/>
</dbReference>
<dbReference type="InterPro" id="IPR044751">
    <property type="entry name" value="Ion_transp-like_CBS"/>
</dbReference>
<dbReference type="InterPro" id="IPR046342">
    <property type="entry name" value="CBS_dom_sf"/>
</dbReference>
<feature type="transmembrane region" description="Helical" evidence="7">
    <location>
        <begin position="51"/>
        <end position="75"/>
    </location>
</feature>
<evidence type="ECO:0000256" key="3">
    <source>
        <dbReference type="ARBA" id="ARBA00022692"/>
    </source>
</evidence>
<sequence>MTDYSGLLWLWVLLAANAFFVAAEFAVVAARRSQIEPLADKGRRSAKTALWAMENVSLILATCQLGITVCSLLILNVSEPAIHYLLEDWLQGVALSKEAISAISFGVALVIVTFLHVVLGEMVPKNASFSVPDRAVLLLAGPIVFVARVCRPIIFVLNEIANAVLRLFRVQPRDEAASAFTLEEVATIVEQSTAEGTLEDSSGALNAAFEFTTKKARDVAISLDKLVTLTIDSTVAELEQVVAKHGFSRYVVLDEAGDIDGYVHLKDILSSEDESGSMPADARIPAKRIRQLPAMPEELDLEDALAELQRLGLHLAQVTNGNGVTTGVLFLEDIIEELVGTVDDATRRRL</sequence>